<dbReference type="AlphaFoldDB" id="A0A4Y1ZS19"/>
<gene>
    <name evidence="2" type="primary">RTase_643</name>
    <name evidence="2" type="ORF">AVEN_202486_1</name>
</gene>
<comment type="caution">
    <text evidence="2">The sequence shown here is derived from an EMBL/GenBank/DDBJ whole genome shotgun (WGS) entry which is preliminary data.</text>
</comment>
<name>A0A4Y1ZS19_ARAVE</name>
<keyword evidence="2" id="KW-0695">RNA-directed DNA polymerase</keyword>
<dbReference type="SUPFAM" id="SSF56672">
    <property type="entry name" value="DNA/RNA polymerases"/>
    <property type="match status" value="1"/>
</dbReference>
<dbReference type="Pfam" id="PF00078">
    <property type="entry name" value="RVT_1"/>
    <property type="match status" value="1"/>
</dbReference>
<evidence type="ECO:0000313" key="3">
    <source>
        <dbReference type="Proteomes" id="UP000499080"/>
    </source>
</evidence>
<feature type="non-terminal residue" evidence="2">
    <location>
        <position position="1"/>
    </location>
</feature>
<dbReference type="PROSITE" id="PS50878">
    <property type="entry name" value="RT_POL"/>
    <property type="match status" value="1"/>
</dbReference>
<dbReference type="InterPro" id="IPR043502">
    <property type="entry name" value="DNA/RNA_pol_sf"/>
</dbReference>
<feature type="domain" description="Reverse transcriptase" evidence="1">
    <location>
        <begin position="10"/>
        <end position="246"/>
    </location>
</feature>
<organism evidence="2 3">
    <name type="scientific">Araneus ventricosus</name>
    <name type="common">Orbweaver spider</name>
    <name type="synonym">Epeira ventricosa</name>
    <dbReference type="NCBI Taxonomy" id="182803"/>
    <lineage>
        <taxon>Eukaryota</taxon>
        <taxon>Metazoa</taxon>
        <taxon>Ecdysozoa</taxon>
        <taxon>Arthropoda</taxon>
        <taxon>Chelicerata</taxon>
        <taxon>Arachnida</taxon>
        <taxon>Araneae</taxon>
        <taxon>Araneomorphae</taxon>
        <taxon>Entelegynae</taxon>
        <taxon>Araneoidea</taxon>
        <taxon>Araneidae</taxon>
        <taxon>Araneus</taxon>
    </lineage>
</organism>
<dbReference type="PANTHER" id="PTHR19446">
    <property type="entry name" value="REVERSE TRANSCRIPTASES"/>
    <property type="match status" value="1"/>
</dbReference>
<protein>
    <submittedName>
        <fullName evidence="2">Putative RNA-directed DNA polymerase from transposon BS</fullName>
    </submittedName>
</protein>
<dbReference type="OrthoDB" id="6437545at2759"/>
<evidence type="ECO:0000259" key="1">
    <source>
        <dbReference type="PROSITE" id="PS50878"/>
    </source>
</evidence>
<dbReference type="Proteomes" id="UP000499080">
    <property type="component" value="Unassembled WGS sequence"/>
</dbReference>
<accession>A0A4Y1ZS19</accession>
<dbReference type="CDD" id="cd01650">
    <property type="entry name" value="RT_nLTR_like"/>
    <property type="match status" value="1"/>
</dbReference>
<keyword evidence="3" id="KW-1185">Reference proteome</keyword>
<reference evidence="2 3" key="1">
    <citation type="journal article" date="2019" name="Sci. Rep.">
        <title>Orb-weaving spider Araneus ventricosus genome elucidates the spidroin gene catalogue.</title>
        <authorList>
            <person name="Kono N."/>
            <person name="Nakamura H."/>
            <person name="Ohtoshi R."/>
            <person name="Moran D.A.P."/>
            <person name="Shinohara A."/>
            <person name="Yoshida Y."/>
            <person name="Fujiwara M."/>
            <person name="Mori M."/>
            <person name="Tomita M."/>
            <person name="Arakawa K."/>
        </authorList>
    </citation>
    <scope>NUCLEOTIDE SEQUENCE [LARGE SCALE GENOMIC DNA]</scope>
</reference>
<dbReference type="InterPro" id="IPR000477">
    <property type="entry name" value="RT_dom"/>
</dbReference>
<keyword evidence="2" id="KW-0808">Transferase</keyword>
<dbReference type="EMBL" id="BGPR01152850">
    <property type="protein sequence ID" value="GBL65188.1"/>
    <property type="molecule type" value="Genomic_DNA"/>
</dbReference>
<keyword evidence="2" id="KW-0548">Nucleotidyltransferase</keyword>
<proteinExistence type="predicted"/>
<dbReference type="GO" id="GO:0003964">
    <property type="term" value="F:RNA-directed DNA polymerase activity"/>
    <property type="evidence" value="ECO:0007669"/>
    <property type="project" value="UniProtKB-KW"/>
</dbReference>
<evidence type="ECO:0000313" key="2">
    <source>
        <dbReference type="EMBL" id="GBL65188.1"/>
    </source>
</evidence>
<sequence length="246" mass="28137">TIIFTFIIQRILLIGHFPTRWKTAVVIPILKPGKDPTLPASYRPISLLSSLSKIAEQVILTRFNDHLNENNLLCPEQFGFRPKLSTTHQLVRVTEYITEGFTKKQKTGAVFLDIQKAFDRVWKDGLIHKLIALNTPQYLVKIFDSYLTNRSFRVSLVFSFSYINVPFLKQHEGYFGTDLVILNLGQMTRTTPELAPPSPNFHATPTGGLLTTTYDLACNRPHTRRIFSGIGFRTWNPPAPRPRPYH</sequence>